<dbReference type="Proteomes" id="UP000218877">
    <property type="component" value="Segment"/>
</dbReference>
<dbReference type="InterPro" id="IPR002612">
    <property type="entry name" value="Adeno_E1B_55kDa"/>
</dbReference>
<dbReference type="GO" id="GO:0030430">
    <property type="term" value="C:host cell cytoplasm"/>
    <property type="evidence" value="ECO:0007669"/>
    <property type="project" value="UniProtKB-SubCell"/>
</dbReference>
<evidence type="ECO:0000313" key="13">
    <source>
        <dbReference type="EMBL" id="ARQ79773.1"/>
    </source>
</evidence>
<dbReference type="Gene3D" id="2.160.20.10">
    <property type="entry name" value="Single-stranded right-handed beta-helix, Pectin lyase-like"/>
    <property type="match status" value="1"/>
</dbReference>
<comment type="similarity">
    <text evidence="3">Belongs to the adenoviridae E1B 55 kDa protein family.</text>
</comment>
<accession>A0A1X9RIU1</accession>
<evidence type="ECO:0000256" key="5">
    <source>
        <dbReference type="ARBA" id="ARBA00022518"/>
    </source>
</evidence>
<dbReference type="EMBL" id="KX961096">
    <property type="protein sequence ID" value="ARQ79773.1"/>
    <property type="molecule type" value="Genomic_DNA"/>
</dbReference>
<comment type="subcellular location">
    <subcellularLocation>
        <location evidence="2">Host cytoplasm</location>
    </subcellularLocation>
    <subcellularLocation>
        <location evidence="1">Host nucleus</location>
    </subcellularLocation>
</comment>
<keyword evidence="5" id="KW-0244">Early protein</keyword>
<keyword evidence="6" id="KW-1035">Host cytoplasm</keyword>
<feature type="region of interest" description="Disordered" evidence="12">
    <location>
        <begin position="13"/>
        <end position="33"/>
    </location>
</feature>
<evidence type="ECO:0000256" key="11">
    <source>
        <dbReference type="ARBA" id="ARBA00046912"/>
    </source>
</evidence>
<evidence type="ECO:0000256" key="6">
    <source>
        <dbReference type="ARBA" id="ARBA00023200"/>
    </source>
</evidence>
<sequence length="425" mass="48030">MGDNLDEGIEDIGAVEDVENEDPRPNGEAGGGADGANQELGLMIAESFLVRVAFGSMYYHELIDRANQDPQSILRVSVNFEVIKYYHMSPEDDWGMMINRYAKINLDAKYEYTIDIHTIIHSDVYINGNGAVVIFEPCGYFEVKKKGLVPNIFGMTRAVFYNCKFVSHRQYAAIPFLIQREALFMNCTFSDFPDNTIVAHSTVHIRGCFFSGCETGVRGLNANDYVSVTSSTFANCQVGATCKGKLKVVNCYFDTCKNAAIFVSSGRFSGNTVTHPKLEHEEGQVTITCAEGKILPLQSVHIASNPKCLWPIFENNTFFRCRLYYGIRRGLMFAPMCHFRNTIMFVEREVASRIVFHQSFNQDLKIFKVLRLETTRTFQRKCECGLSHNVYPFLYGNITKSKLGPDYLNSMDNLDFTSDEEGMIS</sequence>
<keyword evidence="7" id="KW-1119">Modulation of host cell apoptosis by virus</keyword>
<keyword evidence="7" id="KW-0945">Host-virus interaction</keyword>
<dbReference type="GO" id="GO:0042025">
    <property type="term" value="C:host cell nucleus"/>
    <property type="evidence" value="ECO:0007669"/>
    <property type="project" value="UniProtKB-SubCell"/>
</dbReference>
<protein>
    <recommendedName>
        <fullName evidence="4">E1B 55 kDa protein</fullName>
    </recommendedName>
    <alternativeName>
        <fullName evidence="8">E1B protein, large T-antigen</fullName>
    </alternativeName>
    <alternativeName>
        <fullName evidence="9">E1B-495R</fullName>
    </alternativeName>
</protein>
<evidence type="ECO:0000256" key="1">
    <source>
        <dbReference type="ARBA" id="ARBA00004147"/>
    </source>
</evidence>
<organism evidence="13">
    <name type="scientific">bat adenovirus 10</name>
    <dbReference type="NCBI Taxonomy" id="3070193"/>
    <lineage>
        <taxon>Viruses</taxon>
        <taxon>Varidnaviria</taxon>
        <taxon>Bamfordvirae</taxon>
        <taxon>Preplasmiviricota</taxon>
        <taxon>Polisuviricotina</taxon>
        <taxon>Pharingeaviricetes</taxon>
        <taxon>Rowavirales</taxon>
        <taxon>Adenoviridae</taxon>
        <taxon>Mastadenovirus</taxon>
        <taxon>Mastadenovirus pteropodidae</taxon>
    </lineage>
</organism>
<reference evidence="13" key="1">
    <citation type="journal article" date="2017" name="J. Gen. Virol.">
        <title>Novel bat adenoviruses with low G+C content shed new light on the evolution of adenoviruses.</title>
        <authorList>
            <person name="Tan B."/>
            <person name="Yang X.L."/>
            <person name="Ge X.Y."/>
            <person name="Peng C."/>
            <person name="Liu H.Z."/>
            <person name="Zhang Y.Z."/>
            <person name="Zhang L.B."/>
            <person name="Shi Z.L."/>
        </authorList>
    </citation>
    <scope>NUCLEOTIDE SEQUENCE [LARGE SCALE GENOMIC DNA]</scope>
    <source>
        <strain evidence="13">WIV18</strain>
    </source>
</reference>
<dbReference type="SUPFAM" id="SSF51126">
    <property type="entry name" value="Pectin lyase-like"/>
    <property type="match status" value="1"/>
</dbReference>
<dbReference type="InterPro" id="IPR012334">
    <property type="entry name" value="Pectin_lyas_fold"/>
</dbReference>
<evidence type="ECO:0000256" key="8">
    <source>
        <dbReference type="ARBA" id="ARBA00030428"/>
    </source>
</evidence>
<dbReference type="Pfam" id="PF01696">
    <property type="entry name" value="Adeno_E1B_55K"/>
    <property type="match status" value="1"/>
</dbReference>
<evidence type="ECO:0000256" key="12">
    <source>
        <dbReference type="SAM" id="MobiDB-lite"/>
    </source>
</evidence>
<comment type="subunit">
    <text evidence="11">Interacts with host PML-4 and PML-5; this interaction promotes efficient subnuclear targeting of E1B-55K to PML nuclear bodies. Interacts with E4-ORF3 protein. Interacts with E4-ORF6 protein.</text>
</comment>
<evidence type="ECO:0000256" key="9">
    <source>
        <dbReference type="ARBA" id="ARBA00031863"/>
    </source>
</evidence>
<dbReference type="GO" id="GO:0052150">
    <property type="term" value="P:symbiont-mediated perturbation of host apoptosis"/>
    <property type="evidence" value="ECO:0007669"/>
    <property type="project" value="UniProtKB-KW"/>
</dbReference>
<evidence type="ECO:0000256" key="7">
    <source>
        <dbReference type="ARBA" id="ARBA00023323"/>
    </source>
</evidence>
<name>A0A1X9RIU1_9ADEN</name>
<proteinExistence type="inferred from homology"/>
<evidence type="ECO:0000256" key="2">
    <source>
        <dbReference type="ARBA" id="ARBA00004192"/>
    </source>
</evidence>
<comment type="function">
    <text evidence="10">Plays a major role to prevent cellular inhibition of viral genome replication. Assembles an SCF-like E3 ubiquitin ligase complex based on the cellular proteins ELOB, ELOC, CUL5 and RBX1, in cooperation with viral E4orf6. This viral RING-type ligase ubiquitinates cellular substrates and targets them to proteasomal degradation: TP53/p53, LIG4, MRE11-RAD50-NBS1 (MRN) complex, ITGA3, DAXX and BLM. E1B-55K probably acts as the substrate-specific adapter of the SCF-like E3 ubiquitin ligase complex. Degradation of host TP53/p53 activity is essential for preventing E1A-induced TP53 accumulation that would otherwise lead to cell apoptosis and growth arrest. E1B-55K also inactivates TP53 transcription-factor activity by binding its transactivation domain. E1B-55K also functions as a SUMO1 E3 ligase for TP53 which causes the latter to be sequestered in promyelocytic leukemia (PML) nuclear bodies thereby contributing to maximal inhibition of TP53 function.</text>
</comment>
<dbReference type="InterPro" id="IPR011050">
    <property type="entry name" value="Pectin_lyase_fold/virulence"/>
</dbReference>
<evidence type="ECO:0000256" key="10">
    <source>
        <dbReference type="ARBA" id="ARBA00046084"/>
    </source>
</evidence>
<evidence type="ECO:0000256" key="3">
    <source>
        <dbReference type="ARBA" id="ARBA00008605"/>
    </source>
</evidence>
<evidence type="ECO:0000256" key="4">
    <source>
        <dbReference type="ARBA" id="ARBA00022118"/>
    </source>
</evidence>
<dbReference type="OrthoDB" id="3297at10239"/>